<comment type="caution">
    <text evidence="1">The sequence shown here is derived from an EMBL/GenBank/DDBJ whole genome shotgun (WGS) entry which is preliminary data.</text>
</comment>
<proteinExistence type="predicted"/>
<dbReference type="AlphaFoldDB" id="A0AAV7MK46"/>
<protein>
    <submittedName>
        <fullName evidence="1">Uncharacterized protein</fullName>
    </submittedName>
</protein>
<organism evidence="1 2">
    <name type="scientific">Pleurodeles waltl</name>
    <name type="common">Iberian ribbed newt</name>
    <dbReference type="NCBI Taxonomy" id="8319"/>
    <lineage>
        <taxon>Eukaryota</taxon>
        <taxon>Metazoa</taxon>
        <taxon>Chordata</taxon>
        <taxon>Craniata</taxon>
        <taxon>Vertebrata</taxon>
        <taxon>Euteleostomi</taxon>
        <taxon>Amphibia</taxon>
        <taxon>Batrachia</taxon>
        <taxon>Caudata</taxon>
        <taxon>Salamandroidea</taxon>
        <taxon>Salamandridae</taxon>
        <taxon>Pleurodelinae</taxon>
        <taxon>Pleurodeles</taxon>
    </lineage>
</organism>
<evidence type="ECO:0000313" key="2">
    <source>
        <dbReference type="Proteomes" id="UP001066276"/>
    </source>
</evidence>
<feature type="non-terminal residue" evidence="1">
    <location>
        <position position="65"/>
    </location>
</feature>
<accession>A0AAV7MK46</accession>
<dbReference type="Proteomes" id="UP001066276">
    <property type="component" value="Chromosome 9"/>
</dbReference>
<evidence type="ECO:0000313" key="1">
    <source>
        <dbReference type="EMBL" id="KAJ1103736.1"/>
    </source>
</evidence>
<feature type="non-terminal residue" evidence="1">
    <location>
        <position position="1"/>
    </location>
</feature>
<gene>
    <name evidence="1" type="ORF">NDU88_001157</name>
</gene>
<name>A0AAV7MK46_PLEWA</name>
<sequence>EIPALREPSLFVWIQTCGSSVSLSPSIPFPPGRSGANNVPLSGRHATCRRNCEQSTWSILCLRGT</sequence>
<keyword evidence="2" id="KW-1185">Reference proteome</keyword>
<reference evidence="1" key="1">
    <citation type="journal article" date="2022" name="bioRxiv">
        <title>Sequencing and chromosome-scale assembly of the giantPleurodeles waltlgenome.</title>
        <authorList>
            <person name="Brown T."/>
            <person name="Elewa A."/>
            <person name="Iarovenko S."/>
            <person name="Subramanian E."/>
            <person name="Araus A.J."/>
            <person name="Petzold A."/>
            <person name="Susuki M."/>
            <person name="Suzuki K.-i.T."/>
            <person name="Hayashi T."/>
            <person name="Toyoda A."/>
            <person name="Oliveira C."/>
            <person name="Osipova E."/>
            <person name="Leigh N.D."/>
            <person name="Simon A."/>
            <person name="Yun M.H."/>
        </authorList>
    </citation>
    <scope>NUCLEOTIDE SEQUENCE</scope>
    <source>
        <strain evidence="1">20211129_DDA</strain>
        <tissue evidence="1">Liver</tissue>
    </source>
</reference>
<dbReference type="EMBL" id="JANPWB010000013">
    <property type="protein sequence ID" value="KAJ1103736.1"/>
    <property type="molecule type" value="Genomic_DNA"/>
</dbReference>